<gene>
    <name evidence="2" type="ORF">S01H4_49532</name>
</gene>
<proteinExistence type="predicted"/>
<name>X1DUV8_9ZZZZ</name>
<dbReference type="PROSITE" id="PS50005">
    <property type="entry name" value="TPR"/>
    <property type="match status" value="1"/>
</dbReference>
<feature type="region of interest" description="Disordered" evidence="1">
    <location>
        <begin position="1"/>
        <end position="68"/>
    </location>
</feature>
<comment type="caution">
    <text evidence="2">The sequence shown here is derived from an EMBL/GenBank/DDBJ whole genome shotgun (WGS) entry which is preliminary data.</text>
</comment>
<dbReference type="AlphaFoldDB" id="X1DUV8"/>
<dbReference type="SUPFAM" id="SSF48452">
    <property type="entry name" value="TPR-like"/>
    <property type="match status" value="1"/>
</dbReference>
<evidence type="ECO:0000313" key="2">
    <source>
        <dbReference type="EMBL" id="GAH00198.1"/>
    </source>
</evidence>
<protein>
    <submittedName>
        <fullName evidence="2">Uncharacterized protein</fullName>
    </submittedName>
</protein>
<feature type="compositionally biased region" description="Low complexity" evidence="1">
    <location>
        <begin position="7"/>
        <end position="24"/>
    </location>
</feature>
<dbReference type="InterPro" id="IPR019734">
    <property type="entry name" value="TPR_rpt"/>
</dbReference>
<feature type="non-terminal residue" evidence="2">
    <location>
        <position position="1"/>
    </location>
</feature>
<sequence>QSTYEPQSQASSYSSQTEQTSYSAPEQTAYLPAVQNTNWDASDPTKVRQRQSTNPGLVSAPPPPEAGKYQRYKTRKTFANNQEAVAYFERALANSPKDMLLQDDLGTAYDNYGIELANSNDVHRAEECFKRALNLHRDSEDPSRIRISLANLTQLLRFEKRDSDAAQLEQSYKKVIARFGN</sequence>
<evidence type="ECO:0000256" key="1">
    <source>
        <dbReference type="SAM" id="MobiDB-lite"/>
    </source>
</evidence>
<dbReference type="EMBL" id="BART01028024">
    <property type="protein sequence ID" value="GAH00198.1"/>
    <property type="molecule type" value="Genomic_DNA"/>
</dbReference>
<organism evidence="2">
    <name type="scientific">marine sediment metagenome</name>
    <dbReference type="NCBI Taxonomy" id="412755"/>
    <lineage>
        <taxon>unclassified sequences</taxon>
        <taxon>metagenomes</taxon>
        <taxon>ecological metagenomes</taxon>
    </lineage>
</organism>
<dbReference type="InterPro" id="IPR011990">
    <property type="entry name" value="TPR-like_helical_dom_sf"/>
</dbReference>
<accession>X1DUV8</accession>
<reference evidence="2" key="1">
    <citation type="journal article" date="2014" name="Front. Microbiol.">
        <title>High frequency of phylogenetically diverse reductive dehalogenase-homologous genes in deep subseafloor sedimentary metagenomes.</title>
        <authorList>
            <person name="Kawai M."/>
            <person name="Futagami T."/>
            <person name="Toyoda A."/>
            <person name="Takaki Y."/>
            <person name="Nishi S."/>
            <person name="Hori S."/>
            <person name="Arai W."/>
            <person name="Tsubouchi T."/>
            <person name="Morono Y."/>
            <person name="Uchiyama I."/>
            <person name="Ito T."/>
            <person name="Fujiyama A."/>
            <person name="Inagaki F."/>
            <person name="Takami H."/>
        </authorList>
    </citation>
    <scope>NUCLEOTIDE SEQUENCE</scope>
    <source>
        <strain evidence="2">Expedition CK06-06</strain>
    </source>
</reference>
<dbReference type="Gene3D" id="1.25.40.10">
    <property type="entry name" value="Tetratricopeptide repeat domain"/>
    <property type="match status" value="1"/>
</dbReference>